<name>A0ABU1ZDP0_9BURK</name>
<evidence type="ECO:0000313" key="1">
    <source>
        <dbReference type="EMBL" id="MDR7298750.1"/>
    </source>
</evidence>
<keyword evidence="2" id="KW-1185">Reference proteome</keyword>
<reference evidence="1 2" key="1">
    <citation type="submission" date="2023-07" db="EMBL/GenBank/DDBJ databases">
        <title>Sorghum-associated microbial communities from plants grown in Nebraska, USA.</title>
        <authorList>
            <person name="Schachtman D."/>
        </authorList>
    </citation>
    <scope>NUCLEOTIDE SEQUENCE [LARGE SCALE GENOMIC DNA]</scope>
    <source>
        <strain evidence="1 2">BE310</strain>
    </source>
</reference>
<comment type="caution">
    <text evidence="1">The sequence shown here is derived from an EMBL/GenBank/DDBJ whole genome shotgun (WGS) entry which is preliminary data.</text>
</comment>
<dbReference type="RefSeq" id="WP_056875835.1">
    <property type="nucleotide sequence ID" value="NZ_JAVDXQ010000006.1"/>
</dbReference>
<accession>A0ABU1ZDP0</accession>
<dbReference type="Proteomes" id="UP001180536">
    <property type="component" value="Unassembled WGS sequence"/>
</dbReference>
<evidence type="ECO:0000313" key="2">
    <source>
        <dbReference type="Proteomes" id="UP001180536"/>
    </source>
</evidence>
<organism evidence="1 2">
    <name type="scientific">Pelomonas aquatica</name>
    <dbReference type="NCBI Taxonomy" id="431058"/>
    <lineage>
        <taxon>Bacteria</taxon>
        <taxon>Pseudomonadati</taxon>
        <taxon>Pseudomonadota</taxon>
        <taxon>Betaproteobacteria</taxon>
        <taxon>Burkholderiales</taxon>
        <taxon>Sphaerotilaceae</taxon>
        <taxon>Roseateles</taxon>
    </lineage>
</organism>
<gene>
    <name evidence="1" type="ORF">J2X16_004118</name>
</gene>
<dbReference type="EMBL" id="JAVDXQ010000006">
    <property type="protein sequence ID" value="MDR7298750.1"/>
    <property type="molecule type" value="Genomic_DNA"/>
</dbReference>
<sequence>MQFFASSQSPWSTSKLPVALQARPTAMGASAPKPEVCGWFDSSFDLSTGLEVSEQDNDTLYQLWELSQR</sequence>
<protein>
    <submittedName>
        <fullName evidence="1">Uncharacterized protein</fullName>
    </submittedName>
</protein>
<proteinExistence type="predicted"/>